<dbReference type="SMART" id="SM00100">
    <property type="entry name" value="cNMP"/>
    <property type="match status" value="1"/>
</dbReference>
<dbReference type="PANTHER" id="PTHR23011">
    <property type="entry name" value="CYCLIC NUCLEOTIDE-BINDING DOMAIN CONTAINING PROTEIN"/>
    <property type="match status" value="1"/>
</dbReference>
<dbReference type="AlphaFoldDB" id="A0AAE1D715"/>
<dbReference type="InterPro" id="IPR014710">
    <property type="entry name" value="RmlC-like_jellyroll"/>
</dbReference>
<keyword evidence="3" id="KW-1185">Reference proteome</keyword>
<accession>A0AAE1D715</accession>
<evidence type="ECO:0000313" key="2">
    <source>
        <dbReference type="EMBL" id="KAK3759794.1"/>
    </source>
</evidence>
<sequence>MHYLLDFFFTRFGKFIICFMNNNWRSEAVQLTDGHSQITVRLVQSVDQTKDAQKTAMAQITEQIIAAIAKPPASRLAAEMAVVIAWLRRRVHILQNVDTDTLTEIVRCCQYESASPDDVIIQQGNHGDRMFIILRGCALVYIDTSLSGEEDVFVATPAPSPTRELGANPQASPDLKKRSRILDRSKYGRYIMRYEMGHSFGEAALLAEDKSRNATVVAAEPCEFLVIDQDLFDRGLKDIQEREYAEICNFVESHIFFRHMSPKFKHWLELSLRREFYPFDSIMIRQGEPASALYFILSGHANMFVEPNSYQKQYPHMWPFEAGIDLYSQEFEWLRESRKNAILRKYEDPAVCPTKSDYLVIKRTEGYAAAEKRMQVGHVTYAVRYVIVLCGGVAATPDIVSVQTVGAVCINV</sequence>
<dbReference type="InterPro" id="IPR018488">
    <property type="entry name" value="cNMP-bd_CS"/>
</dbReference>
<protein>
    <recommendedName>
        <fullName evidence="1">Cyclic nucleotide-binding domain-containing protein</fullName>
    </recommendedName>
</protein>
<dbReference type="Proteomes" id="UP001283361">
    <property type="component" value="Unassembled WGS sequence"/>
</dbReference>
<dbReference type="SUPFAM" id="SSF51206">
    <property type="entry name" value="cAMP-binding domain-like"/>
    <property type="match status" value="2"/>
</dbReference>
<dbReference type="PANTHER" id="PTHR23011:SF28">
    <property type="entry name" value="CYCLIC NUCLEOTIDE-BINDING DOMAIN CONTAINING PROTEIN"/>
    <property type="match status" value="1"/>
</dbReference>
<dbReference type="InterPro" id="IPR000595">
    <property type="entry name" value="cNMP-bd_dom"/>
</dbReference>
<gene>
    <name evidence="2" type="ORF">RRG08_041748</name>
</gene>
<dbReference type="CDD" id="cd00038">
    <property type="entry name" value="CAP_ED"/>
    <property type="match status" value="2"/>
</dbReference>
<dbReference type="EMBL" id="JAWDGP010005075">
    <property type="protein sequence ID" value="KAK3759794.1"/>
    <property type="molecule type" value="Genomic_DNA"/>
</dbReference>
<dbReference type="PROSITE" id="PS00888">
    <property type="entry name" value="CNMP_BINDING_1"/>
    <property type="match status" value="2"/>
</dbReference>
<name>A0AAE1D715_9GAST</name>
<proteinExistence type="predicted"/>
<evidence type="ECO:0000313" key="3">
    <source>
        <dbReference type="Proteomes" id="UP001283361"/>
    </source>
</evidence>
<reference evidence="2" key="1">
    <citation type="journal article" date="2023" name="G3 (Bethesda)">
        <title>A reference genome for the long-term kleptoplast-retaining sea slug Elysia crispata morphotype clarki.</title>
        <authorList>
            <person name="Eastman K.E."/>
            <person name="Pendleton A.L."/>
            <person name="Shaikh M.A."/>
            <person name="Suttiyut T."/>
            <person name="Ogas R."/>
            <person name="Tomko P."/>
            <person name="Gavelis G."/>
            <person name="Widhalm J.R."/>
            <person name="Wisecaver J.H."/>
        </authorList>
    </citation>
    <scope>NUCLEOTIDE SEQUENCE</scope>
    <source>
        <strain evidence="2">ECLA1</strain>
    </source>
</reference>
<evidence type="ECO:0000259" key="1">
    <source>
        <dbReference type="PROSITE" id="PS50042"/>
    </source>
</evidence>
<organism evidence="2 3">
    <name type="scientific">Elysia crispata</name>
    <name type="common">lettuce slug</name>
    <dbReference type="NCBI Taxonomy" id="231223"/>
    <lineage>
        <taxon>Eukaryota</taxon>
        <taxon>Metazoa</taxon>
        <taxon>Spiralia</taxon>
        <taxon>Lophotrochozoa</taxon>
        <taxon>Mollusca</taxon>
        <taxon>Gastropoda</taxon>
        <taxon>Heterobranchia</taxon>
        <taxon>Euthyneura</taxon>
        <taxon>Panpulmonata</taxon>
        <taxon>Sacoglossa</taxon>
        <taxon>Placobranchoidea</taxon>
        <taxon>Plakobranchidae</taxon>
        <taxon>Elysia</taxon>
    </lineage>
</organism>
<comment type="caution">
    <text evidence="2">The sequence shown here is derived from an EMBL/GenBank/DDBJ whole genome shotgun (WGS) entry which is preliminary data.</text>
</comment>
<dbReference type="InterPro" id="IPR018490">
    <property type="entry name" value="cNMP-bd_dom_sf"/>
</dbReference>
<dbReference type="Gene3D" id="2.60.120.10">
    <property type="entry name" value="Jelly Rolls"/>
    <property type="match status" value="2"/>
</dbReference>
<dbReference type="PROSITE" id="PS50042">
    <property type="entry name" value="CNMP_BINDING_3"/>
    <property type="match status" value="2"/>
</dbReference>
<feature type="domain" description="Cyclic nucleotide-binding" evidence="1">
    <location>
        <begin position="93"/>
        <end position="253"/>
    </location>
</feature>
<feature type="domain" description="Cyclic nucleotide-binding" evidence="1">
    <location>
        <begin position="256"/>
        <end position="306"/>
    </location>
</feature>
<dbReference type="PRINTS" id="PR00103">
    <property type="entry name" value="CAMPKINASE"/>
</dbReference>